<reference evidence="3 4" key="1">
    <citation type="submission" date="2018-06" db="EMBL/GenBank/DDBJ databases">
        <title>Genomic Encyclopedia of Type Strains, Phase III (KMG-III): the genomes of soil and plant-associated and newly described type strains.</title>
        <authorList>
            <person name="Whitman W."/>
        </authorList>
    </citation>
    <scope>NUCLEOTIDE SEQUENCE [LARGE SCALE GENOMIC DNA]</scope>
    <source>
        <strain evidence="3 4">CGMCC 4.7090</strain>
    </source>
</reference>
<sequence>MMNAKTSTLIATLAAGAILITGCGKAEEEPAASTPPADSALSLVSGTAESNNAEKGTGDWAYPQGGPELAASRDKARKWVALAATSVDDLDPVVVNGAGLTLYRFDDDDAEPSKSNCSGKCAETWPPVAVRSGSKVFIRGIQKDAIGSVVRDDGTLQLTLGGWPVYRFSNDTRPGDTKGQGVGGTWFGVTPDGQRAAGDGDGEPAGGGQDEGGQDDGDSAVIEQPQDAETPEGSGARSITLFEEPDFAESGSSQGISGTGCLPVPSPGIASSVKTTRTVRMWAEPGCKGDVRQITGDVNDLKDIDFDDAVASVRIL</sequence>
<comment type="caution">
    <text evidence="3">The sequence shown here is derived from an EMBL/GenBank/DDBJ whole genome shotgun (WGS) entry which is preliminary data.</text>
</comment>
<dbReference type="PANTHER" id="PTHR39335:SF1">
    <property type="entry name" value="BLL4220 PROTEIN"/>
    <property type="match status" value="1"/>
</dbReference>
<protein>
    <submittedName>
        <fullName evidence="3">Putative lipoprotein with Yx(FWY)xxD motif</fullName>
    </submittedName>
</protein>
<dbReference type="Pfam" id="PF03640">
    <property type="entry name" value="Lipoprotein_15"/>
    <property type="match status" value="2"/>
</dbReference>
<evidence type="ECO:0000256" key="2">
    <source>
        <dbReference type="SAM" id="SignalP"/>
    </source>
</evidence>
<feature type="region of interest" description="Disordered" evidence="1">
    <location>
        <begin position="171"/>
        <end position="236"/>
    </location>
</feature>
<feature type="chain" id="PRO_5016283401" evidence="2">
    <location>
        <begin position="27"/>
        <end position="316"/>
    </location>
</feature>
<dbReference type="Proteomes" id="UP000249341">
    <property type="component" value="Unassembled WGS sequence"/>
</dbReference>
<dbReference type="OrthoDB" id="597632at2"/>
<name>A0A327ZKH4_9ACTN</name>
<dbReference type="InterPro" id="IPR005297">
    <property type="entry name" value="Lipoprotein_repeat"/>
</dbReference>
<evidence type="ECO:0000313" key="4">
    <source>
        <dbReference type="Proteomes" id="UP000249341"/>
    </source>
</evidence>
<feature type="region of interest" description="Disordered" evidence="1">
    <location>
        <begin position="28"/>
        <end position="67"/>
    </location>
</feature>
<evidence type="ECO:0000313" key="3">
    <source>
        <dbReference type="EMBL" id="RAK42880.1"/>
    </source>
</evidence>
<dbReference type="PROSITE" id="PS51257">
    <property type="entry name" value="PROKAR_LIPOPROTEIN"/>
    <property type="match status" value="1"/>
</dbReference>
<feature type="signal peptide" evidence="2">
    <location>
        <begin position="1"/>
        <end position="26"/>
    </location>
</feature>
<organism evidence="3 4">
    <name type="scientific">Actinoplanes lutulentus</name>
    <dbReference type="NCBI Taxonomy" id="1287878"/>
    <lineage>
        <taxon>Bacteria</taxon>
        <taxon>Bacillati</taxon>
        <taxon>Actinomycetota</taxon>
        <taxon>Actinomycetes</taxon>
        <taxon>Micromonosporales</taxon>
        <taxon>Micromonosporaceae</taxon>
        <taxon>Actinoplanes</taxon>
    </lineage>
</organism>
<proteinExistence type="predicted"/>
<keyword evidence="2" id="KW-0732">Signal</keyword>
<keyword evidence="4" id="KW-1185">Reference proteome</keyword>
<dbReference type="PANTHER" id="PTHR39335">
    <property type="entry name" value="BLL4220 PROTEIN"/>
    <property type="match status" value="1"/>
</dbReference>
<dbReference type="EMBL" id="QLMJ01000001">
    <property type="protein sequence ID" value="RAK42880.1"/>
    <property type="molecule type" value="Genomic_DNA"/>
</dbReference>
<gene>
    <name evidence="3" type="ORF">B0I29_10110</name>
</gene>
<dbReference type="GO" id="GO:0043448">
    <property type="term" value="P:alkane catabolic process"/>
    <property type="evidence" value="ECO:0007669"/>
    <property type="project" value="TreeGrafter"/>
</dbReference>
<accession>A0A327ZKH4</accession>
<feature type="compositionally biased region" description="Low complexity" evidence="1">
    <location>
        <begin position="31"/>
        <end position="42"/>
    </location>
</feature>
<dbReference type="AlphaFoldDB" id="A0A327ZKH4"/>
<keyword evidence="3" id="KW-0449">Lipoprotein</keyword>
<feature type="compositionally biased region" description="Polar residues" evidence="1">
    <location>
        <begin position="44"/>
        <end position="54"/>
    </location>
</feature>
<dbReference type="RefSeq" id="WP_111647291.1">
    <property type="nucleotide sequence ID" value="NZ_JACHWI010000001.1"/>
</dbReference>
<evidence type="ECO:0000256" key="1">
    <source>
        <dbReference type="SAM" id="MobiDB-lite"/>
    </source>
</evidence>